<accession>A0A3L6GC36</accession>
<feature type="compositionally biased region" description="Low complexity" evidence="6">
    <location>
        <begin position="458"/>
        <end position="475"/>
    </location>
</feature>
<evidence type="ECO:0000313" key="9">
    <source>
        <dbReference type="Proteomes" id="UP000251960"/>
    </source>
</evidence>
<keyword evidence="5" id="KW-0539">Nucleus</keyword>
<keyword evidence="3" id="KW-0238">DNA-binding</keyword>
<gene>
    <name evidence="8" type="primary">NIGT1_2</name>
    <name evidence="8" type="ORF">Zm00014a_024651</name>
</gene>
<dbReference type="Gene3D" id="1.10.10.60">
    <property type="entry name" value="Homeodomain-like"/>
    <property type="match status" value="1"/>
</dbReference>
<feature type="compositionally biased region" description="Low complexity" evidence="6">
    <location>
        <begin position="221"/>
        <end position="231"/>
    </location>
</feature>
<dbReference type="GO" id="GO:0003677">
    <property type="term" value="F:DNA binding"/>
    <property type="evidence" value="ECO:0007669"/>
    <property type="project" value="UniProtKB-KW"/>
</dbReference>
<dbReference type="GO" id="GO:0003700">
    <property type="term" value="F:DNA-binding transcription factor activity"/>
    <property type="evidence" value="ECO:0007669"/>
    <property type="project" value="InterPro"/>
</dbReference>
<feature type="compositionally biased region" description="Low complexity" evidence="6">
    <location>
        <begin position="416"/>
        <end position="432"/>
    </location>
</feature>
<comment type="caution">
    <text evidence="8">The sequence shown here is derived from an EMBL/GenBank/DDBJ whole genome shotgun (WGS) entry which is preliminary data.</text>
</comment>
<organism evidence="8 9">
    <name type="scientific">Zea mays</name>
    <name type="common">Maize</name>
    <dbReference type="NCBI Taxonomy" id="4577"/>
    <lineage>
        <taxon>Eukaryota</taxon>
        <taxon>Viridiplantae</taxon>
        <taxon>Streptophyta</taxon>
        <taxon>Embryophyta</taxon>
        <taxon>Tracheophyta</taxon>
        <taxon>Spermatophyta</taxon>
        <taxon>Magnoliopsida</taxon>
        <taxon>Liliopsida</taxon>
        <taxon>Poales</taxon>
        <taxon>Poaceae</taxon>
        <taxon>PACMAD clade</taxon>
        <taxon>Panicoideae</taxon>
        <taxon>Andropogonodae</taxon>
        <taxon>Andropogoneae</taxon>
        <taxon>Tripsacinae</taxon>
        <taxon>Zea</taxon>
    </lineage>
</organism>
<dbReference type="PANTHER" id="PTHR31003">
    <property type="entry name" value="MYB FAMILY TRANSCRIPTION FACTOR"/>
    <property type="match status" value="1"/>
</dbReference>
<reference evidence="8 9" key="1">
    <citation type="journal article" date="2018" name="Nat. Genet.">
        <title>Extensive intraspecific gene order and gene structural variations between Mo17 and other maize genomes.</title>
        <authorList>
            <person name="Sun S."/>
            <person name="Zhou Y."/>
            <person name="Chen J."/>
            <person name="Shi J."/>
            <person name="Zhao H."/>
            <person name="Zhao H."/>
            <person name="Song W."/>
            <person name="Zhang M."/>
            <person name="Cui Y."/>
            <person name="Dong X."/>
            <person name="Liu H."/>
            <person name="Ma X."/>
            <person name="Jiao Y."/>
            <person name="Wang B."/>
            <person name="Wei X."/>
            <person name="Stein J.C."/>
            <person name="Glaubitz J.C."/>
            <person name="Lu F."/>
            <person name="Yu G."/>
            <person name="Liang C."/>
            <person name="Fengler K."/>
            <person name="Li B."/>
            <person name="Rafalski A."/>
            <person name="Schnable P.S."/>
            <person name="Ware D.H."/>
            <person name="Buckler E.S."/>
            <person name="Lai J."/>
        </authorList>
    </citation>
    <scope>NUCLEOTIDE SEQUENCE [LARGE SCALE GENOMIC DNA]</scope>
    <source>
        <strain evidence="9">cv. Missouri 17</strain>
        <tissue evidence="8">Seedling</tissue>
    </source>
</reference>
<dbReference type="Proteomes" id="UP000251960">
    <property type="component" value="Chromosome 10"/>
</dbReference>
<dbReference type="InterPro" id="IPR009057">
    <property type="entry name" value="Homeodomain-like_sf"/>
</dbReference>
<name>A0A3L6GC36_MAIZE</name>
<dbReference type="InterPro" id="IPR006447">
    <property type="entry name" value="Myb_dom_plants"/>
</dbReference>
<keyword evidence="4" id="KW-0804">Transcription</keyword>
<comment type="subcellular location">
    <subcellularLocation>
        <location evidence="1">Nucleus</location>
    </subcellularLocation>
</comment>
<proteinExistence type="predicted"/>
<dbReference type="SUPFAM" id="SSF46689">
    <property type="entry name" value="Homeodomain-like"/>
    <property type="match status" value="1"/>
</dbReference>
<dbReference type="InterPro" id="IPR044787">
    <property type="entry name" value="HHO5-like"/>
</dbReference>
<dbReference type="PANTHER" id="PTHR31003:SF16">
    <property type="entry name" value="TRANSCRIPTION FACTOR HHO2"/>
    <property type="match status" value="1"/>
</dbReference>
<evidence type="ECO:0000256" key="4">
    <source>
        <dbReference type="ARBA" id="ARBA00023163"/>
    </source>
</evidence>
<evidence type="ECO:0000256" key="2">
    <source>
        <dbReference type="ARBA" id="ARBA00023015"/>
    </source>
</evidence>
<dbReference type="EMBL" id="NCVQ01000002">
    <property type="protein sequence ID" value="PWZ46094.1"/>
    <property type="molecule type" value="Genomic_DNA"/>
</dbReference>
<dbReference type="ExpressionAtlas" id="A0A3L6GC36">
    <property type="expression patterns" value="baseline and differential"/>
</dbReference>
<evidence type="ECO:0000259" key="7">
    <source>
        <dbReference type="Pfam" id="PF26575"/>
    </source>
</evidence>
<evidence type="ECO:0000256" key="6">
    <source>
        <dbReference type="SAM" id="MobiDB-lite"/>
    </source>
</evidence>
<evidence type="ECO:0000256" key="1">
    <source>
        <dbReference type="ARBA" id="ARBA00004123"/>
    </source>
</evidence>
<keyword evidence="2" id="KW-0805">Transcription regulation</keyword>
<protein>
    <submittedName>
        <fullName evidence="8">Transcription factor NIGT1</fullName>
    </submittedName>
</protein>
<evidence type="ECO:0000313" key="8">
    <source>
        <dbReference type="EMBL" id="PWZ46094.1"/>
    </source>
</evidence>
<evidence type="ECO:0000256" key="3">
    <source>
        <dbReference type="ARBA" id="ARBA00023125"/>
    </source>
</evidence>
<dbReference type="Pfam" id="PF26575">
    <property type="entry name" value="HHO5_N"/>
    <property type="match status" value="1"/>
</dbReference>
<dbReference type="NCBIfam" id="TIGR01557">
    <property type="entry name" value="myb_SHAQKYF"/>
    <property type="match status" value="1"/>
</dbReference>
<sequence length="475" mass="51139">MEMDPPPPPPLHADRRRRFGDYLLALEEERRKIQVFQRELPLCLDLVTQTIEGMRSHMDSVVVGSEETVSESDHGGPVLEEFMPLKPTTLSSSSSQPQSQDDHDSAHYLEHRRAAAAAATANDVVDADKDGEAEGDLETAAARRLPHPETKKAMPDWLQSVQLWSNQQQPSASPPQHQDELLLPCRPVALNACRKPGGAFQPFEKEKKKKDKEEKQRAELELPLPAAASSAVVGDSCDRAGAADTDTDTAENNKASSTKGGKDKEAQLSSQAQAPSRKARRCWAPELHRRFLQALQQLGGSHGLLLTLILPPPHHRKLVSLLATPKQIRELMNVDGLTNDEVKSHLQKYRLHTRRPNSAAAAVQSGGTSVVAPPAAPQFVVVGGIWVPPPEYAAAAAAQPQQVHVHLAGDASGTTTTAADKVYAPVATTLTPAPRPRPRPRPERQSSSCSGARRNGDACSGSPAVSSSSSQTASA</sequence>
<evidence type="ECO:0000256" key="5">
    <source>
        <dbReference type="ARBA" id="ARBA00023242"/>
    </source>
</evidence>
<feature type="domain" description="HHO5-like N-terminal" evidence="7">
    <location>
        <begin position="17"/>
        <end position="57"/>
    </location>
</feature>
<feature type="region of interest" description="Disordered" evidence="6">
    <location>
        <begin position="416"/>
        <end position="475"/>
    </location>
</feature>
<dbReference type="InterPro" id="IPR058673">
    <property type="entry name" value="HHO5-like_N"/>
</dbReference>
<dbReference type="GO" id="GO:0005634">
    <property type="term" value="C:nucleus"/>
    <property type="evidence" value="ECO:0007669"/>
    <property type="project" value="UniProtKB-SubCell"/>
</dbReference>
<feature type="compositionally biased region" description="Basic and acidic residues" evidence="6">
    <location>
        <begin position="203"/>
        <end position="220"/>
    </location>
</feature>
<feature type="region of interest" description="Disordered" evidence="6">
    <location>
        <begin position="196"/>
        <end position="280"/>
    </location>
</feature>
<dbReference type="AlphaFoldDB" id="A0A3L6GC36"/>